<dbReference type="KEGG" id="tau:Tola_1157"/>
<dbReference type="CDD" id="cd17278">
    <property type="entry name" value="RMtype1_S_LdeBORF1052P-TRD2-CR2"/>
    <property type="match status" value="1"/>
</dbReference>
<dbReference type="InterPro" id="IPR000055">
    <property type="entry name" value="Restrct_endonuc_typeI_TRD"/>
</dbReference>
<reference evidence="6" key="1">
    <citation type="submission" date="2009-05" db="EMBL/GenBank/DDBJ databases">
        <title>Complete sequence of Tolumonas auensis DSM 9187.</title>
        <authorList>
            <consortium name="US DOE Joint Genome Institute"/>
            <person name="Lucas S."/>
            <person name="Copeland A."/>
            <person name="Lapidus A."/>
            <person name="Glavina del Rio T."/>
            <person name="Tice H."/>
            <person name="Bruce D."/>
            <person name="Goodwin L."/>
            <person name="Pitluck S."/>
            <person name="Chertkov O."/>
            <person name="Brettin T."/>
            <person name="Detter J.C."/>
            <person name="Han C."/>
            <person name="Larimer F."/>
            <person name="Land M."/>
            <person name="Hauser L."/>
            <person name="Kyrpides N."/>
            <person name="Mikhailova N."/>
            <person name="Spring S."/>
            <person name="Beller H."/>
        </authorList>
    </citation>
    <scope>NUCLEOTIDE SEQUENCE [LARGE SCALE GENOMIC DNA]</scope>
    <source>
        <strain evidence="6">DSM 9187 / TA4</strain>
    </source>
</reference>
<feature type="domain" description="Type I restriction modification DNA specificity" evidence="4">
    <location>
        <begin position="176"/>
        <end position="352"/>
    </location>
</feature>
<keyword evidence="6" id="KW-1185">Reference proteome</keyword>
<dbReference type="EMBL" id="CP001616">
    <property type="protein sequence ID" value="ACQ92779.1"/>
    <property type="molecule type" value="Genomic_DNA"/>
</dbReference>
<accession>C4LDI3</accession>
<dbReference type="SUPFAM" id="SSF116734">
    <property type="entry name" value="DNA methylase specificity domain"/>
    <property type="match status" value="2"/>
</dbReference>
<comment type="similarity">
    <text evidence="1">Belongs to the type-I restriction system S methylase family.</text>
</comment>
<evidence type="ECO:0000313" key="5">
    <source>
        <dbReference type="EMBL" id="ACQ92779.1"/>
    </source>
</evidence>
<dbReference type="AlphaFoldDB" id="C4LDI3"/>
<dbReference type="InterPro" id="IPR044946">
    <property type="entry name" value="Restrct_endonuc_typeI_TRD_sf"/>
</dbReference>
<dbReference type="Gene3D" id="3.90.220.20">
    <property type="entry name" value="DNA methylase specificity domains"/>
    <property type="match status" value="2"/>
</dbReference>
<name>C4LDI3_TOLAT</name>
<evidence type="ECO:0000256" key="1">
    <source>
        <dbReference type="ARBA" id="ARBA00010923"/>
    </source>
</evidence>
<dbReference type="GO" id="GO:0003677">
    <property type="term" value="F:DNA binding"/>
    <property type="evidence" value="ECO:0007669"/>
    <property type="project" value="UniProtKB-KW"/>
</dbReference>
<gene>
    <name evidence="5" type="ordered locus">Tola_1157</name>
</gene>
<feature type="domain" description="Type I restriction modification DNA specificity" evidence="4">
    <location>
        <begin position="3"/>
        <end position="154"/>
    </location>
</feature>
<evidence type="ECO:0000259" key="4">
    <source>
        <dbReference type="Pfam" id="PF01420"/>
    </source>
</evidence>
<dbReference type="HOGENOM" id="CLU_021095_10_1_6"/>
<dbReference type="OrthoDB" id="398435at2"/>
<dbReference type="REBASE" id="20903">
    <property type="entry name" value="S.Tau9187ORF1156P"/>
</dbReference>
<dbReference type="PANTHER" id="PTHR30408">
    <property type="entry name" value="TYPE-1 RESTRICTION ENZYME ECOKI SPECIFICITY PROTEIN"/>
    <property type="match status" value="1"/>
</dbReference>
<sequence>MSWPIVKLHDICRPRQRKTIAASSLLDSGYSVYGANGKIGYYSEFTHEFPTLMITCRGATCGNVHISEPRSYINGNAMAIDDIDPLIVDLKYLYYFFLKRGFEDVISGSAQPQITGQGLTKVEIPLPPLEEQKRIAAILDKADAIRQKRQQAIELADEFLRSVFLDMFGDPVTNLKGWEVESLSSLIHVQGGYAFKSADFGTEGIPVVKIGNANKKGFTAESIDFVQPTHPEKLKQYELFSGDLLMSLTGTVGKDDYGNITEVTEEYNKYYLNQRVAKISIKSKKINKEYLKYCLSHQAMKNELIKNNRGVRQANISNSDIYQLVVPVPELNDQDFFCDIVKNIEKQKNRLEGFYVESNELFASLSAELFS</sequence>
<dbReference type="STRING" id="595494.Tola_1157"/>
<proteinExistence type="inferred from homology"/>
<evidence type="ECO:0000256" key="2">
    <source>
        <dbReference type="ARBA" id="ARBA00022747"/>
    </source>
</evidence>
<dbReference type="eggNOG" id="COG0732">
    <property type="taxonomic scope" value="Bacteria"/>
</dbReference>
<dbReference type="RefSeq" id="WP_012729378.1">
    <property type="nucleotide sequence ID" value="NC_012691.1"/>
</dbReference>
<reference evidence="5 6" key="2">
    <citation type="journal article" date="2011" name="Stand. Genomic Sci.">
        <title>Complete genome sequence of Tolumonas auensis type strain (TA 4).</title>
        <authorList>
            <person name="Chertkov O."/>
            <person name="Copeland A."/>
            <person name="Lucas S."/>
            <person name="Lapidus A."/>
            <person name="Berry K.W."/>
            <person name="Detter J.C."/>
            <person name="Del Rio T.G."/>
            <person name="Hammon N."/>
            <person name="Dalin E."/>
            <person name="Tice H."/>
            <person name="Pitluck S."/>
            <person name="Richardson P."/>
            <person name="Bruce D."/>
            <person name="Goodwin L."/>
            <person name="Han C."/>
            <person name="Tapia R."/>
            <person name="Saunders E."/>
            <person name="Schmutz J."/>
            <person name="Brettin T."/>
            <person name="Larimer F."/>
            <person name="Land M."/>
            <person name="Hauser L."/>
            <person name="Spring S."/>
            <person name="Rohde M."/>
            <person name="Kyrpides N.C."/>
            <person name="Ivanova N."/>
            <person name="Goker M."/>
            <person name="Beller H.R."/>
            <person name="Klenk H.P."/>
            <person name="Woyke T."/>
        </authorList>
    </citation>
    <scope>NUCLEOTIDE SEQUENCE [LARGE SCALE GENOMIC DNA]</scope>
    <source>
        <strain evidence="6">DSM 9187 / TA4</strain>
    </source>
</reference>
<protein>
    <submittedName>
        <fullName evidence="5">Restriction modification system DNA specificity domain protein</fullName>
    </submittedName>
</protein>
<evidence type="ECO:0000313" key="6">
    <source>
        <dbReference type="Proteomes" id="UP000009073"/>
    </source>
</evidence>
<dbReference type="Proteomes" id="UP000009073">
    <property type="component" value="Chromosome"/>
</dbReference>
<dbReference type="Pfam" id="PF01420">
    <property type="entry name" value="Methylase_S"/>
    <property type="match status" value="2"/>
</dbReference>
<dbReference type="PANTHER" id="PTHR30408:SF12">
    <property type="entry name" value="TYPE I RESTRICTION ENZYME MJAVIII SPECIFICITY SUBUNIT"/>
    <property type="match status" value="1"/>
</dbReference>
<keyword evidence="3" id="KW-0238">DNA-binding</keyword>
<dbReference type="InterPro" id="IPR052021">
    <property type="entry name" value="Type-I_RS_S_subunit"/>
</dbReference>
<keyword evidence="2" id="KW-0680">Restriction system</keyword>
<evidence type="ECO:0000256" key="3">
    <source>
        <dbReference type="ARBA" id="ARBA00023125"/>
    </source>
</evidence>
<organism evidence="5 6">
    <name type="scientific">Tolumonas auensis (strain DSM 9187 / NBRC 110442 / TA 4)</name>
    <dbReference type="NCBI Taxonomy" id="595494"/>
    <lineage>
        <taxon>Bacteria</taxon>
        <taxon>Pseudomonadati</taxon>
        <taxon>Pseudomonadota</taxon>
        <taxon>Gammaproteobacteria</taxon>
        <taxon>Aeromonadales</taxon>
        <taxon>Aeromonadaceae</taxon>
        <taxon>Tolumonas</taxon>
    </lineage>
</organism>
<dbReference type="GO" id="GO:0009307">
    <property type="term" value="P:DNA restriction-modification system"/>
    <property type="evidence" value="ECO:0007669"/>
    <property type="project" value="UniProtKB-KW"/>
</dbReference>
<dbReference type="CDD" id="cd17266">
    <property type="entry name" value="RMtype1_S_Sau1132ORF3780P-TRD2-CR2_like"/>
    <property type="match status" value="1"/>
</dbReference>